<evidence type="ECO:0000256" key="1">
    <source>
        <dbReference type="ARBA" id="ARBA00004952"/>
    </source>
</evidence>
<dbReference type="Gene3D" id="3.20.20.70">
    <property type="entry name" value="Aldolase class I"/>
    <property type="match status" value="1"/>
</dbReference>
<sequence>MTATQTDLYAVRTAAGCLRRGMTEPATFSLFARRLPPQRGFLVSAGLVDCLGFLEGFRFEEGELTGLRESGGLAQSDVDALAGLRFDGDVWAAPEGCLVFADEPLLEVTAPLPQAQLVGTALLNTVSFQATVATKAARCRIAAGGAELVDFAARRTHGFDAATAVARVCAMVGFAGTSQVGAVQRFGLAPLSTMTHSYVQAFGDEQAAFRAYAHDFPDSVMFLVDTNDTLAGVRAAVEVAMALGLPDGGFGVRFAAGDLLLLAQETRKLLDEAGFVQARIMVSGGLDEYELARLTAAQAPIDSYGVGVKLGVSADAPPTETAYELVEYAGRPIAQHVPGKETLPGAKQVYRRASGDPDVLALRDEPSPKGCRPVLSQVMRAGRRLRGKHRLDEARDRFERDLLWLPRSARRLRNPEPVRVRVSEPLRELSERLGAGH</sequence>
<dbReference type="EMBL" id="VJZA01000083">
    <property type="protein sequence ID" value="TVT17245.1"/>
    <property type="molecule type" value="Genomic_DNA"/>
</dbReference>
<dbReference type="InterPro" id="IPR036068">
    <property type="entry name" value="Nicotinate_pribotase-like_C"/>
</dbReference>
<dbReference type="Pfam" id="PF17956">
    <property type="entry name" value="NAPRTase_C"/>
    <property type="match status" value="1"/>
</dbReference>
<dbReference type="UniPathway" id="UPA00253">
    <property type="reaction ID" value="UER00457"/>
</dbReference>
<accession>A0A557ZYZ9</accession>
<keyword evidence="5 9" id="KW-0436">Ligase</keyword>
<dbReference type="GO" id="GO:0034355">
    <property type="term" value="P:NAD+ biosynthetic process via the salvage pathway"/>
    <property type="evidence" value="ECO:0007669"/>
    <property type="project" value="TreeGrafter"/>
</dbReference>
<comment type="pathway">
    <text evidence="1 9">Cofactor biosynthesis; NAD(+) biosynthesis; nicotinate D-ribonucleotide from nicotinate: step 1/1.</text>
</comment>
<dbReference type="AlphaFoldDB" id="A0A557ZYZ9"/>
<comment type="similarity">
    <text evidence="2 9">Belongs to the NAPRTase family.</text>
</comment>
<dbReference type="RefSeq" id="WP_144643666.1">
    <property type="nucleotide sequence ID" value="NZ_BNAX01000004.1"/>
</dbReference>
<dbReference type="OrthoDB" id="9770610at2"/>
<dbReference type="NCBIfam" id="NF009131">
    <property type="entry name" value="PRK12484.1"/>
    <property type="match status" value="1"/>
</dbReference>
<evidence type="ECO:0000256" key="8">
    <source>
        <dbReference type="ARBA" id="ARBA00048668"/>
    </source>
</evidence>
<dbReference type="PANTHER" id="PTHR11098">
    <property type="entry name" value="NICOTINATE PHOSPHORIBOSYLTRANSFERASE"/>
    <property type="match status" value="1"/>
</dbReference>
<evidence type="ECO:0000313" key="14">
    <source>
        <dbReference type="Proteomes" id="UP000318578"/>
    </source>
</evidence>
<evidence type="ECO:0000313" key="13">
    <source>
        <dbReference type="EMBL" id="TVT17245.1"/>
    </source>
</evidence>
<keyword evidence="7 9" id="KW-0808">Transferase</keyword>
<dbReference type="InterPro" id="IPR041619">
    <property type="entry name" value="NAPRTase_C"/>
</dbReference>
<keyword evidence="4" id="KW-0597">Phosphoprotein</keyword>
<dbReference type="InterPro" id="IPR007229">
    <property type="entry name" value="Nic_PRibTrfase-Fam"/>
</dbReference>
<evidence type="ECO:0000256" key="6">
    <source>
        <dbReference type="ARBA" id="ARBA00022642"/>
    </source>
</evidence>
<gene>
    <name evidence="13" type="ORF">FNH06_32095</name>
</gene>
<dbReference type="GO" id="GO:0004516">
    <property type="term" value="F:nicotinate phosphoribosyltransferase activity"/>
    <property type="evidence" value="ECO:0007669"/>
    <property type="project" value="UniProtKB-UniRule"/>
</dbReference>
<reference evidence="13 14" key="1">
    <citation type="submission" date="2019-07" db="EMBL/GenBank/DDBJ databases">
        <title>New species of Amycolatopsis and Streptomyces.</title>
        <authorList>
            <person name="Duangmal K."/>
            <person name="Teo W.F.A."/>
            <person name="Lipun K."/>
        </authorList>
    </citation>
    <scope>NUCLEOTIDE SEQUENCE [LARGE SCALE GENOMIC DNA]</scope>
    <source>
        <strain evidence="13 14">JCM 30562</strain>
    </source>
</reference>
<dbReference type="PANTHER" id="PTHR11098:SF1">
    <property type="entry name" value="NICOTINATE PHOSPHORIBOSYLTRANSFERASE"/>
    <property type="match status" value="1"/>
</dbReference>
<dbReference type="GO" id="GO:0005829">
    <property type="term" value="C:cytosol"/>
    <property type="evidence" value="ECO:0007669"/>
    <property type="project" value="TreeGrafter"/>
</dbReference>
<dbReference type="GO" id="GO:0016757">
    <property type="term" value="F:glycosyltransferase activity"/>
    <property type="evidence" value="ECO:0007669"/>
    <property type="project" value="UniProtKB-KW"/>
</dbReference>
<keyword evidence="14" id="KW-1185">Reference proteome</keyword>
<evidence type="ECO:0000259" key="12">
    <source>
        <dbReference type="Pfam" id="PF17956"/>
    </source>
</evidence>
<dbReference type="Gene3D" id="3.20.140.10">
    <property type="entry name" value="nicotinate phosphoribosyltransferase"/>
    <property type="match status" value="1"/>
</dbReference>
<organism evidence="13 14">
    <name type="scientific">Amycolatopsis acidiphila</name>
    <dbReference type="NCBI Taxonomy" id="715473"/>
    <lineage>
        <taxon>Bacteria</taxon>
        <taxon>Bacillati</taxon>
        <taxon>Actinomycetota</taxon>
        <taxon>Actinomycetes</taxon>
        <taxon>Pseudonocardiales</taxon>
        <taxon>Pseudonocardiaceae</taxon>
        <taxon>Amycolatopsis</taxon>
    </lineage>
</organism>
<evidence type="ECO:0000259" key="10">
    <source>
        <dbReference type="Pfam" id="PF04095"/>
    </source>
</evidence>
<dbReference type="InterPro" id="IPR013785">
    <property type="entry name" value="Aldolase_TIM"/>
</dbReference>
<proteinExistence type="inferred from homology"/>
<comment type="function">
    <text evidence="9">Catalyzes the first step in the biosynthesis of NAD from nicotinic acid, the ATP-dependent synthesis of beta-nicotinate D-ribonucleotide from nicotinate and 5-phospho-D-ribose 1-phosphate.</text>
</comment>
<dbReference type="InterPro" id="IPR006405">
    <property type="entry name" value="Nic_PRibTrfase_pncB"/>
</dbReference>
<dbReference type="InterPro" id="IPR041525">
    <property type="entry name" value="N/Namide_PRibTrfase"/>
</dbReference>
<comment type="catalytic activity">
    <reaction evidence="8 9">
        <text>5-phospho-alpha-D-ribose 1-diphosphate + nicotinate + ATP + H2O = nicotinate beta-D-ribonucleotide + ADP + phosphate + diphosphate</text>
        <dbReference type="Rhea" id="RHEA:36163"/>
        <dbReference type="ChEBI" id="CHEBI:15377"/>
        <dbReference type="ChEBI" id="CHEBI:30616"/>
        <dbReference type="ChEBI" id="CHEBI:32544"/>
        <dbReference type="ChEBI" id="CHEBI:33019"/>
        <dbReference type="ChEBI" id="CHEBI:43474"/>
        <dbReference type="ChEBI" id="CHEBI:57502"/>
        <dbReference type="ChEBI" id="CHEBI:58017"/>
        <dbReference type="ChEBI" id="CHEBI:456216"/>
        <dbReference type="EC" id="6.3.4.21"/>
    </reaction>
</comment>
<feature type="domain" description="Nicotinate phosphoribosyltransferase C-terminal" evidence="12">
    <location>
        <begin position="369"/>
        <end position="429"/>
    </location>
</feature>
<protein>
    <recommendedName>
        <fullName evidence="3 9">Nicotinate phosphoribosyltransferase</fullName>
        <ecNumber evidence="3 9">6.3.4.21</ecNumber>
    </recommendedName>
</protein>
<keyword evidence="13" id="KW-0328">Glycosyltransferase</keyword>
<evidence type="ECO:0000259" key="11">
    <source>
        <dbReference type="Pfam" id="PF17767"/>
    </source>
</evidence>
<feature type="domain" description="Nicotinate/nicotinamide phosphoribosyltransferase" evidence="10">
    <location>
        <begin position="147"/>
        <end position="235"/>
    </location>
</feature>
<feature type="domain" description="Nicotinate phosphoribosyltransferase N-terminal" evidence="11">
    <location>
        <begin position="5"/>
        <end position="127"/>
    </location>
</feature>
<dbReference type="Pfam" id="PF04095">
    <property type="entry name" value="NAPRTase"/>
    <property type="match status" value="1"/>
</dbReference>
<evidence type="ECO:0000256" key="7">
    <source>
        <dbReference type="ARBA" id="ARBA00022679"/>
    </source>
</evidence>
<dbReference type="InterPro" id="IPR040727">
    <property type="entry name" value="NAPRTase_N"/>
</dbReference>
<dbReference type="SUPFAM" id="SSF54675">
    <property type="entry name" value="Nicotinate/Quinolinate PRTase N-terminal domain-like"/>
    <property type="match status" value="1"/>
</dbReference>
<dbReference type="Pfam" id="PF17767">
    <property type="entry name" value="NAPRTase_N"/>
    <property type="match status" value="1"/>
</dbReference>
<dbReference type="NCBIfam" id="TIGR01513">
    <property type="entry name" value="NAPRTase_put"/>
    <property type="match status" value="1"/>
</dbReference>
<comment type="caution">
    <text evidence="13">The sequence shown here is derived from an EMBL/GenBank/DDBJ whole genome shotgun (WGS) entry which is preliminary data.</text>
</comment>
<evidence type="ECO:0000256" key="9">
    <source>
        <dbReference type="RuleBase" id="RU365100"/>
    </source>
</evidence>
<evidence type="ECO:0000256" key="2">
    <source>
        <dbReference type="ARBA" id="ARBA00010897"/>
    </source>
</evidence>
<evidence type="ECO:0000256" key="4">
    <source>
        <dbReference type="ARBA" id="ARBA00022553"/>
    </source>
</evidence>
<evidence type="ECO:0000256" key="3">
    <source>
        <dbReference type="ARBA" id="ARBA00013236"/>
    </source>
</evidence>
<comment type="PTM">
    <text evidence="9">Transiently phosphorylated on a His residue during the reaction cycle. Phosphorylation strongly increases the affinity for substrates and increases the rate of nicotinate D-ribonucleotide production. Dephosphorylation regenerates the low-affinity form of the enzyme, leading to product release.</text>
</comment>
<dbReference type="PIRSF" id="PIRSF000484">
    <property type="entry name" value="NAPRT"/>
    <property type="match status" value="1"/>
</dbReference>
<dbReference type="SUPFAM" id="SSF51690">
    <property type="entry name" value="Nicotinate/Quinolinate PRTase C-terminal domain-like"/>
    <property type="match status" value="1"/>
</dbReference>
<name>A0A557ZYZ9_9PSEU</name>
<evidence type="ECO:0000256" key="5">
    <source>
        <dbReference type="ARBA" id="ARBA00022598"/>
    </source>
</evidence>
<dbReference type="Proteomes" id="UP000318578">
    <property type="component" value="Unassembled WGS sequence"/>
</dbReference>
<keyword evidence="6 9" id="KW-0662">Pyridine nucleotide biosynthesis</keyword>
<dbReference type="EC" id="6.3.4.21" evidence="3 9"/>